<protein>
    <submittedName>
        <fullName evidence="2">Uncharacterized protein</fullName>
    </submittedName>
</protein>
<evidence type="ECO:0000313" key="3">
    <source>
        <dbReference type="Proteomes" id="UP001352852"/>
    </source>
</evidence>
<dbReference type="Proteomes" id="UP001352852">
    <property type="component" value="Unassembled WGS sequence"/>
</dbReference>
<keyword evidence="3" id="KW-1185">Reference proteome</keyword>
<evidence type="ECO:0000256" key="1">
    <source>
        <dbReference type="SAM" id="MobiDB-lite"/>
    </source>
</evidence>
<organism evidence="2 3">
    <name type="scientific">Characodon lateralis</name>
    <dbReference type="NCBI Taxonomy" id="208331"/>
    <lineage>
        <taxon>Eukaryota</taxon>
        <taxon>Metazoa</taxon>
        <taxon>Chordata</taxon>
        <taxon>Craniata</taxon>
        <taxon>Vertebrata</taxon>
        <taxon>Euteleostomi</taxon>
        <taxon>Actinopterygii</taxon>
        <taxon>Neopterygii</taxon>
        <taxon>Teleostei</taxon>
        <taxon>Neoteleostei</taxon>
        <taxon>Acanthomorphata</taxon>
        <taxon>Ovalentaria</taxon>
        <taxon>Atherinomorphae</taxon>
        <taxon>Cyprinodontiformes</taxon>
        <taxon>Goodeidae</taxon>
        <taxon>Characodon</taxon>
    </lineage>
</organism>
<comment type="caution">
    <text evidence="2">The sequence shown here is derived from an EMBL/GenBank/DDBJ whole genome shotgun (WGS) entry which is preliminary data.</text>
</comment>
<name>A0ABU7D9V0_9TELE</name>
<accession>A0ABU7D9V0</accession>
<feature type="region of interest" description="Disordered" evidence="1">
    <location>
        <begin position="1"/>
        <end position="26"/>
    </location>
</feature>
<proteinExistence type="predicted"/>
<feature type="compositionally biased region" description="Polar residues" evidence="1">
    <location>
        <begin position="8"/>
        <end position="18"/>
    </location>
</feature>
<reference evidence="2 3" key="1">
    <citation type="submission" date="2021-06" db="EMBL/GenBank/DDBJ databases">
        <authorList>
            <person name="Palmer J.M."/>
        </authorList>
    </citation>
    <scope>NUCLEOTIDE SEQUENCE [LARGE SCALE GENOMIC DNA]</scope>
    <source>
        <strain evidence="2 3">CL_MEX2019</strain>
        <tissue evidence="2">Muscle</tissue>
    </source>
</reference>
<evidence type="ECO:0000313" key="2">
    <source>
        <dbReference type="EMBL" id="MED6271947.1"/>
    </source>
</evidence>
<sequence length="122" mass="14016">MNEEKNIHNSPAVQNQDQGRGRTKRHYSLNNATKQLKGEMGMHYQRKEMDVQMFVPEMNVQNIQHLDRSVKRQTSDLFKTRCFSFSSLPSFILSPSCLKAPLGFFLLSVNIEETAAVTQILI</sequence>
<dbReference type="EMBL" id="JAHUTJ010019303">
    <property type="protein sequence ID" value="MED6271947.1"/>
    <property type="molecule type" value="Genomic_DNA"/>
</dbReference>
<gene>
    <name evidence="2" type="ORF">CHARACLAT_025345</name>
</gene>